<comment type="caution">
    <text evidence="3">The sequence shown here is derived from an EMBL/GenBank/DDBJ whole genome shotgun (WGS) entry which is preliminary data.</text>
</comment>
<dbReference type="PROSITE" id="PS50983">
    <property type="entry name" value="FE_B12_PBP"/>
    <property type="match status" value="1"/>
</dbReference>
<evidence type="ECO:0000259" key="2">
    <source>
        <dbReference type="PROSITE" id="PS50983"/>
    </source>
</evidence>
<evidence type="ECO:0000313" key="4">
    <source>
        <dbReference type="Proteomes" id="UP000005019"/>
    </source>
</evidence>
<accession>F5RAT9</accession>
<dbReference type="PANTHER" id="PTHR30535">
    <property type="entry name" value="VITAMIN B12-BINDING PROTEIN"/>
    <property type="match status" value="1"/>
</dbReference>
<dbReference type="InterPro" id="IPR002491">
    <property type="entry name" value="ABC_transptr_periplasmic_BD"/>
</dbReference>
<dbReference type="Pfam" id="PF01497">
    <property type="entry name" value="Peripla_BP_2"/>
    <property type="match status" value="1"/>
</dbReference>
<dbReference type="OrthoDB" id="9797736at2"/>
<keyword evidence="4" id="KW-1185">Reference proteome</keyword>
<dbReference type="Gene3D" id="3.40.50.1980">
    <property type="entry name" value="Nitrogenase molybdenum iron protein domain"/>
    <property type="match status" value="2"/>
</dbReference>
<feature type="chain" id="PRO_5003330883" evidence="1">
    <location>
        <begin position="22"/>
        <end position="282"/>
    </location>
</feature>
<name>F5RAT9_METUF</name>
<evidence type="ECO:0000256" key="1">
    <source>
        <dbReference type="SAM" id="SignalP"/>
    </source>
</evidence>
<dbReference type="SUPFAM" id="SSF53807">
    <property type="entry name" value="Helical backbone' metal receptor"/>
    <property type="match status" value="1"/>
</dbReference>
<dbReference type="STRING" id="1000565.METUNv1_01426"/>
<dbReference type="RefSeq" id="WP_008060230.1">
    <property type="nucleotide sequence ID" value="NZ_AFHG01000041.1"/>
</dbReference>
<reference evidence="3 4" key="1">
    <citation type="journal article" date="2011" name="J. Bacteriol.">
        <title>Genome sequence of Methyloversatilis universalis FAM5T, a methylotrophic representative of the order Rhodocyclales.</title>
        <authorList>
            <person name="Kittichotirat W."/>
            <person name="Good N.M."/>
            <person name="Hall R."/>
            <person name="Bringel F."/>
            <person name="Lajus A."/>
            <person name="Medigue C."/>
            <person name="Smalley N.E."/>
            <person name="Beck D."/>
            <person name="Bumgarner R."/>
            <person name="Vuilleumier S."/>
            <person name="Kalyuzhnaya M.G."/>
        </authorList>
    </citation>
    <scope>NUCLEOTIDE SEQUENCE [LARGE SCALE GENOMIC DNA]</scope>
    <source>
        <strain evidence="4">ATCC BAA-1314 / JCM 13912 / FAM5</strain>
    </source>
</reference>
<feature type="domain" description="Fe/B12 periplasmic-binding" evidence="2">
    <location>
        <begin position="27"/>
        <end position="282"/>
    </location>
</feature>
<sequence length="282" mass="28598">MKALRAAGALVAALCAVAALAAPPAQRLVTVGGAVTEIVHALGAADRIVATDTTSTWPATAQALPKVGYQRALAAEGVLALRPSHLIATADAGPPVVLSQLRGAGVQVMQLPAEHSAAEVGRSIRTVAAALSMQAAGEAMAARFEQDWAAARRDIAAMPGRPRVLFILDHGGGTPMVAGDDTAADAMLAYAGAANVMAGRFRGYRPLTLEAALAAAPDVIVTTDEALAAAGGRAAFLARPGLSALPAARNGRLVSMDALRMLGFGPRLPEAVRELARAVRAS</sequence>
<feature type="signal peptide" evidence="1">
    <location>
        <begin position="1"/>
        <end position="21"/>
    </location>
</feature>
<dbReference type="PANTHER" id="PTHR30535:SF4">
    <property type="entry name" value="HEMIN-BINDING PERIPLASMIC PROTEIN HMUT"/>
    <property type="match status" value="1"/>
</dbReference>
<protein>
    <submittedName>
        <fullName evidence="3">Hemin-binding periplasmic protein hmuT</fullName>
    </submittedName>
</protein>
<gene>
    <name evidence="3" type="ORF">METUNv1_01426</name>
</gene>
<dbReference type="Proteomes" id="UP000005019">
    <property type="component" value="Unassembled WGS sequence"/>
</dbReference>
<keyword evidence="1" id="KW-0732">Signal</keyword>
<dbReference type="InterPro" id="IPR050902">
    <property type="entry name" value="ABC_Transporter_SBP"/>
</dbReference>
<dbReference type="EMBL" id="AFHG01000041">
    <property type="protein sequence ID" value="EGK72310.1"/>
    <property type="molecule type" value="Genomic_DNA"/>
</dbReference>
<organism evidence="3 4">
    <name type="scientific">Methyloversatilis universalis (strain ATCC BAA-1314 / DSM 25237 / JCM 13912 / CCUG 52030 / FAM5)</name>
    <dbReference type="NCBI Taxonomy" id="1000565"/>
    <lineage>
        <taxon>Bacteria</taxon>
        <taxon>Pseudomonadati</taxon>
        <taxon>Pseudomonadota</taxon>
        <taxon>Betaproteobacteria</taxon>
        <taxon>Nitrosomonadales</taxon>
        <taxon>Sterolibacteriaceae</taxon>
        <taxon>Methyloversatilis</taxon>
    </lineage>
</organism>
<proteinExistence type="predicted"/>
<evidence type="ECO:0000313" key="3">
    <source>
        <dbReference type="EMBL" id="EGK72310.1"/>
    </source>
</evidence>
<dbReference type="eggNOG" id="COG4558">
    <property type="taxonomic scope" value="Bacteria"/>
</dbReference>
<dbReference type="AlphaFoldDB" id="F5RAT9"/>